<evidence type="ECO:0000313" key="1">
    <source>
        <dbReference type="EnsemblPlants" id="EMT32576"/>
    </source>
</evidence>
<name>M8D7W7_AEGTA</name>
<dbReference type="EnsemblPlants" id="EMT32576">
    <property type="protein sequence ID" value="EMT32576"/>
    <property type="gene ID" value="F775_42639"/>
</dbReference>
<organism evidence="1">
    <name type="scientific">Aegilops tauschii</name>
    <name type="common">Tausch's goatgrass</name>
    <name type="synonym">Aegilops squarrosa</name>
    <dbReference type="NCBI Taxonomy" id="37682"/>
    <lineage>
        <taxon>Eukaryota</taxon>
        <taxon>Viridiplantae</taxon>
        <taxon>Streptophyta</taxon>
        <taxon>Embryophyta</taxon>
        <taxon>Tracheophyta</taxon>
        <taxon>Spermatophyta</taxon>
        <taxon>Magnoliopsida</taxon>
        <taxon>Liliopsida</taxon>
        <taxon>Poales</taxon>
        <taxon>Poaceae</taxon>
        <taxon>BOP clade</taxon>
        <taxon>Pooideae</taxon>
        <taxon>Triticodae</taxon>
        <taxon>Triticeae</taxon>
        <taxon>Triticinae</taxon>
        <taxon>Aegilops</taxon>
    </lineage>
</organism>
<proteinExistence type="predicted"/>
<dbReference type="AlphaFoldDB" id="M8D7W7"/>
<accession>M8D7W7</accession>
<reference evidence="1" key="1">
    <citation type="submission" date="2015-06" db="UniProtKB">
        <authorList>
            <consortium name="EnsemblPlants"/>
        </authorList>
    </citation>
    <scope>IDENTIFICATION</scope>
</reference>
<protein>
    <submittedName>
        <fullName evidence="1">Uncharacterized protein</fullName>
    </submittedName>
</protein>
<sequence>MGQRRSWSSQDLHGPEREDAVVVGLGSQRSWSFQGLQDEEEEVVLEARWQRSWSSEGLHSCVVVVAVVGLQRSRSPSVR</sequence>